<accession>A0A1G9HLS3</accession>
<proteinExistence type="predicted"/>
<evidence type="ECO:0000313" key="2">
    <source>
        <dbReference type="Proteomes" id="UP000199475"/>
    </source>
</evidence>
<evidence type="ECO:0000313" key="1">
    <source>
        <dbReference type="EMBL" id="SDL13921.1"/>
    </source>
</evidence>
<dbReference type="Proteomes" id="UP000199475">
    <property type="component" value="Unassembled WGS sequence"/>
</dbReference>
<reference evidence="1 2" key="1">
    <citation type="submission" date="2016-10" db="EMBL/GenBank/DDBJ databases">
        <authorList>
            <person name="de Groot N.N."/>
        </authorList>
    </citation>
    <scope>NUCLEOTIDE SEQUENCE [LARGE SCALE GENOMIC DNA]</scope>
    <source>
        <strain evidence="1 2">CGMCC 1.9159</strain>
    </source>
</reference>
<organism evidence="1 2">
    <name type="scientific">Tessaracoccus oleiagri</name>
    <dbReference type="NCBI Taxonomy" id="686624"/>
    <lineage>
        <taxon>Bacteria</taxon>
        <taxon>Bacillati</taxon>
        <taxon>Actinomycetota</taxon>
        <taxon>Actinomycetes</taxon>
        <taxon>Propionibacteriales</taxon>
        <taxon>Propionibacteriaceae</taxon>
        <taxon>Tessaracoccus</taxon>
    </lineage>
</organism>
<dbReference type="AlphaFoldDB" id="A0A1G9HLS3"/>
<dbReference type="EMBL" id="FNGP01000001">
    <property type="protein sequence ID" value="SDL13921.1"/>
    <property type="molecule type" value="Genomic_DNA"/>
</dbReference>
<gene>
    <name evidence="1" type="ORF">SAMN04488242_0398</name>
</gene>
<sequence>MTVMPEPYIGPLAAKSTPALVMLGLNPGAPAPTFQSIDGIYTQRVRETSYGEVRSGRVKVASDTSRSSRWAV</sequence>
<name>A0A1G9HLS3_9ACTN</name>
<keyword evidence="2" id="KW-1185">Reference proteome</keyword>
<protein>
    <submittedName>
        <fullName evidence="1">Uncharacterized protein</fullName>
    </submittedName>
</protein>